<keyword evidence="6 9" id="KW-0648">Protein biosynthesis</keyword>
<evidence type="ECO:0000256" key="3">
    <source>
        <dbReference type="ARBA" id="ARBA00022598"/>
    </source>
</evidence>
<dbReference type="PRINTS" id="PR01039">
    <property type="entry name" value="TRNASYNTHTRP"/>
</dbReference>
<dbReference type="InterPro" id="IPR002305">
    <property type="entry name" value="aa-tRNA-synth_Ic"/>
</dbReference>
<dbReference type="GO" id="GO:0005737">
    <property type="term" value="C:cytoplasm"/>
    <property type="evidence" value="ECO:0007669"/>
    <property type="project" value="TreeGrafter"/>
</dbReference>
<dbReference type="Pfam" id="PF00579">
    <property type="entry name" value="tRNA-synt_1b"/>
    <property type="match status" value="1"/>
</dbReference>
<dbReference type="GO" id="GO:0005524">
    <property type="term" value="F:ATP binding"/>
    <property type="evidence" value="ECO:0007669"/>
    <property type="project" value="UniProtKB-KW"/>
</dbReference>
<evidence type="ECO:0000256" key="7">
    <source>
        <dbReference type="ARBA" id="ARBA00023146"/>
    </source>
</evidence>
<keyword evidence="5 9" id="KW-0067">ATP-binding</keyword>
<accession>A0A6A6I8X7</accession>
<feature type="compositionally biased region" description="Polar residues" evidence="10">
    <location>
        <begin position="321"/>
        <end position="336"/>
    </location>
</feature>
<dbReference type="PANTHER" id="PTHR10055">
    <property type="entry name" value="TRYPTOPHANYL-TRNA SYNTHETASE"/>
    <property type="match status" value="1"/>
</dbReference>
<dbReference type="SUPFAM" id="SSF52374">
    <property type="entry name" value="Nucleotidylyl transferase"/>
    <property type="match status" value="1"/>
</dbReference>
<keyword evidence="11" id="KW-0808">Transferase</keyword>
<dbReference type="GO" id="GO:0004830">
    <property type="term" value="F:tryptophan-tRNA ligase activity"/>
    <property type="evidence" value="ECO:0007669"/>
    <property type="project" value="UniProtKB-EC"/>
</dbReference>
<gene>
    <name evidence="11" type="ORF">BU26DRAFT_532501</name>
</gene>
<dbReference type="PANTHER" id="PTHR10055:SF1">
    <property type="entry name" value="TRYPTOPHAN--TRNA LIGASE, CYTOPLASMIC"/>
    <property type="match status" value="1"/>
</dbReference>
<evidence type="ECO:0000256" key="4">
    <source>
        <dbReference type="ARBA" id="ARBA00022741"/>
    </source>
</evidence>
<dbReference type="GeneID" id="54584433"/>
<organism evidence="11 12">
    <name type="scientific">Trematosphaeria pertusa</name>
    <dbReference type="NCBI Taxonomy" id="390896"/>
    <lineage>
        <taxon>Eukaryota</taxon>
        <taxon>Fungi</taxon>
        <taxon>Dikarya</taxon>
        <taxon>Ascomycota</taxon>
        <taxon>Pezizomycotina</taxon>
        <taxon>Dothideomycetes</taxon>
        <taxon>Pleosporomycetidae</taxon>
        <taxon>Pleosporales</taxon>
        <taxon>Massarineae</taxon>
        <taxon>Trematosphaeriaceae</taxon>
        <taxon>Trematosphaeria</taxon>
    </lineage>
</organism>
<dbReference type="Gene3D" id="1.10.240.10">
    <property type="entry name" value="Tyrosyl-Transfer RNA Synthetase"/>
    <property type="match status" value="1"/>
</dbReference>
<protein>
    <recommendedName>
        <fullName evidence="2">tryptophan--tRNA ligase</fullName>
        <ecNumber evidence="2">6.1.1.2</ecNumber>
    </recommendedName>
    <alternativeName>
        <fullName evidence="8">Tryptophanyl-tRNA synthetase</fullName>
    </alternativeName>
</protein>
<feature type="region of interest" description="Disordered" evidence="10">
    <location>
        <begin position="317"/>
        <end position="338"/>
    </location>
</feature>
<name>A0A6A6I8X7_9PLEO</name>
<dbReference type="PROSITE" id="PS00178">
    <property type="entry name" value="AA_TRNA_LIGASE_I"/>
    <property type="match status" value="1"/>
</dbReference>
<dbReference type="Proteomes" id="UP000800094">
    <property type="component" value="Unassembled WGS sequence"/>
</dbReference>
<dbReference type="InterPro" id="IPR002306">
    <property type="entry name" value="Trp-tRNA-ligase"/>
</dbReference>
<sequence length="415" mass="46789">MGSGGPAAAARPIDYENLSLHLGSLRVDNALMTRFKRVTGHEPHHLFRRGIIFSHRDFEVILDRYERREPFFIYAGRGPSSNAMHAGHVIAFQLAKWLSDVFEVPLLVMISDAEKFLRAPSDTKKSLEDYMEFGEENAKDIISVGCDWKRTFIYPVTKYMGEDMGFKWNWRKVSYVCLGHDQPLLSANGGQSTSAYHISVHCGFSLDDVNIGRLNFPAVIAAGAFASSFSTIFGKTYTSDTERELNSIPCLVAVALDEDPYMQFIRATAKRNNIAQPSVLHTKYLDGLQGVGSKMSASIDLSAIYVNDTPDEIRAKVGLQPSPSNQRPSVDLQTPNRDPERNVCYQYLKFFLEDDDELAQISHDYASGRLSSDGVKERCAQELIQICASIQERRERVTDQELEYFMTPRKLDSRV</sequence>
<dbReference type="Gene3D" id="3.40.50.620">
    <property type="entry name" value="HUPs"/>
    <property type="match status" value="1"/>
</dbReference>
<dbReference type="GO" id="GO:0006436">
    <property type="term" value="P:tryptophanyl-tRNA aminoacylation"/>
    <property type="evidence" value="ECO:0007669"/>
    <property type="project" value="InterPro"/>
</dbReference>
<keyword evidence="3 9" id="KW-0436">Ligase</keyword>
<dbReference type="GO" id="GO:0016740">
    <property type="term" value="F:transferase activity"/>
    <property type="evidence" value="ECO:0007669"/>
    <property type="project" value="UniProtKB-KW"/>
</dbReference>
<evidence type="ECO:0000256" key="10">
    <source>
        <dbReference type="SAM" id="MobiDB-lite"/>
    </source>
</evidence>
<evidence type="ECO:0000256" key="1">
    <source>
        <dbReference type="ARBA" id="ARBA00005594"/>
    </source>
</evidence>
<dbReference type="InterPro" id="IPR001412">
    <property type="entry name" value="aa-tRNA-synth_I_CS"/>
</dbReference>
<keyword evidence="12" id="KW-1185">Reference proteome</keyword>
<evidence type="ECO:0000256" key="5">
    <source>
        <dbReference type="ARBA" id="ARBA00022840"/>
    </source>
</evidence>
<dbReference type="InterPro" id="IPR014729">
    <property type="entry name" value="Rossmann-like_a/b/a_fold"/>
</dbReference>
<evidence type="ECO:0000256" key="6">
    <source>
        <dbReference type="ARBA" id="ARBA00022917"/>
    </source>
</evidence>
<dbReference type="RefSeq" id="XP_033681825.1">
    <property type="nucleotide sequence ID" value="XM_033831103.1"/>
</dbReference>
<keyword evidence="4 9" id="KW-0547">Nucleotide-binding</keyword>
<evidence type="ECO:0000313" key="11">
    <source>
        <dbReference type="EMBL" id="KAF2246821.1"/>
    </source>
</evidence>
<evidence type="ECO:0000256" key="8">
    <source>
        <dbReference type="ARBA" id="ARBA00030268"/>
    </source>
</evidence>
<dbReference type="EMBL" id="ML987198">
    <property type="protein sequence ID" value="KAF2246821.1"/>
    <property type="molecule type" value="Genomic_DNA"/>
</dbReference>
<dbReference type="EC" id="6.1.1.2" evidence="2"/>
<proteinExistence type="inferred from homology"/>
<comment type="similarity">
    <text evidence="1 9">Belongs to the class-I aminoacyl-tRNA synthetase family.</text>
</comment>
<dbReference type="AlphaFoldDB" id="A0A6A6I8X7"/>
<evidence type="ECO:0000256" key="9">
    <source>
        <dbReference type="RuleBase" id="RU363036"/>
    </source>
</evidence>
<evidence type="ECO:0000256" key="2">
    <source>
        <dbReference type="ARBA" id="ARBA00013161"/>
    </source>
</evidence>
<dbReference type="OrthoDB" id="10261385at2759"/>
<reference evidence="11" key="1">
    <citation type="journal article" date="2020" name="Stud. Mycol.">
        <title>101 Dothideomycetes genomes: a test case for predicting lifestyles and emergence of pathogens.</title>
        <authorList>
            <person name="Haridas S."/>
            <person name="Albert R."/>
            <person name="Binder M."/>
            <person name="Bloem J."/>
            <person name="Labutti K."/>
            <person name="Salamov A."/>
            <person name="Andreopoulos B."/>
            <person name="Baker S."/>
            <person name="Barry K."/>
            <person name="Bills G."/>
            <person name="Bluhm B."/>
            <person name="Cannon C."/>
            <person name="Castanera R."/>
            <person name="Culley D."/>
            <person name="Daum C."/>
            <person name="Ezra D."/>
            <person name="Gonzalez J."/>
            <person name="Henrissat B."/>
            <person name="Kuo A."/>
            <person name="Liang C."/>
            <person name="Lipzen A."/>
            <person name="Lutzoni F."/>
            <person name="Magnuson J."/>
            <person name="Mondo S."/>
            <person name="Nolan M."/>
            <person name="Ohm R."/>
            <person name="Pangilinan J."/>
            <person name="Park H.-J."/>
            <person name="Ramirez L."/>
            <person name="Alfaro M."/>
            <person name="Sun H."/>
            <person name="Tritt A."/>
            <person name="Yoshinaga Y."/>
            <person name="Zwiers L.-H."/>
            <person name="Turgeon B."/>
            <person name="Goodwin S."/>
            <person name="Spatafora J."/>
            <person name="Crous P."/>
            <person name="Grigoriev I."/>
        </authorList>
    </citation>
    <scope>NUCLEOTIDE SEQUENCE</scope>
    <source>
        <strain evidence="11">CBS 122368</strain>
    </source>
</reference>
<keyword evidence="7 9" id="KW-0030">Aminoacyl-tRNA synthetase</keyword>
<evidence type="ECO:0000313" key="12">
    <source>
        <dbReference type="Proteomes" id="UP000800094"/>
    </source>
</evidence>